<feature type="transmembrane region" description="Helical" evidence="1">
    <location>
        <begin position="311"/>
        <end position="330"/>
    </location>
</feature>
<feature type="transmembrane region" description="Helical" evidence="1">
    <location>
        <begin position="410"/>
        <end position="433"/>
    </location>
</feature>
<feature type="transmembrane region" description="Helical" evidence="1">
    <location>
        <begin position="475"/>
        <end position="494"/>
    </location>
</feature>
<gene>
    <name evidence="2" type="ORF">RM572_13170</name>
</gene>
<feature type="transmembrane region" description="Helical" evidence="1">
    <location>
        <begin position="519"/>
        <end position="540"/>
    </location>
</feature>
<feature type="transmembrane region" description="Helical" evidence="1">
    <location>
        <begin position="360"/>
        <end position="381"/>
    </location>
</feature>
<evidence type="ECO:0000256" key="1">
    <source>
        <dbReference type="SAM" id="Phobius"/>
    </source>
</evidence>
<keyword evidence="3" id="KW-1185">Reference proteome</keyword>
<evidence type="ECO:0000313" key="2">
    <source>
        <dbReference type="EMBL" id="MDT0379719.1"/>
    </source>
</evidence>
<feature type="transmembrane region" description="Helical" evidence="1">
    <location>
        <begin position="254"/>
        <end position="275"/>
    </location>
</feature>
<reference evidence="3" key="1">
    <citation type="submission" date="2023-07" db="EMBL/GenBank/DDBJ databases">
        <title>30 novel species of actinomycetes from the DSMZ collection.</title>
        <authorList>
            <person name="Nouioui I."/>
        </authorList>
    </citation>
    <scope>NUCLEOTIDE SEQUENCE [LARGE SCALE GENOMIC DNA]</scope>
    <source>
        <strain evidence="3">DSM 42041</strain>
    </source>
</reference>
<dbReference type="EMBL" id="JAVREQ010000010">
    <property type="protein sequence ID" value="MDT0379719.1"/>
    <property type="molecule type" value="Genomic_DNA"/>
</dbReference>
<feature type="transmembrane region" description="Helical" evidence="1">
    <location>
        <begin position="212"/>
        <end position="234"/>
    </location>
</feature>
<name>A0ABU2NRV8_9ACTN</name>
<dbReference type="Proteomes" id="UP001183414">
    <property type="component" value="Unassembled WGS sequence"/>
</dbReference>
<keyword evidence="1" id="KW-0812">Transmembrane</keyword>
<feature type="transmembrane region" description="Helical" evidence="1">
    <location>
        <begin position="100"/>
        <end position="120"/>
    </location>
</feature>
<feature type="transmembrane region" description="Helical" evidence="1">
    <location>
        <begin position="141"/>
        <end position="167"/>
    </location>
</feature>
<accession>A0ABU2NRV8</accession>
<feature type="transmembrane region" description="Helical" evidence="1">
    <location>
        <begin position="179"/>
        <end position="200"/>
    </location>
</feature>
<keyword evidence="1" id="KW-1133">Transmembrane helix</keyword>
<organism evidence="2 3">
    <name type="scientific">Streptomyces hazeniae</name>
    <dbReference type="NCBI Taxonomy" id="3075538"/>
    <lineage>
        <taxon>Bacteria</taxon>
        <taxon>Bacillati</taxon>
        <taxon>Actinomycetota</taxon>
        <taxon>Actinomycetes</taxon>
        <taxon>Kitasatosporales</taxon>
        <taxon>Streptomycetaceae</taxon>
        <taxon>Streptomyces</taxon>
    </lineage>
</organism>
<feature type="transmembrane region" description="Helical" evidence="1">
    <location>
        <begin position="445"/>
        <end position="468"/>
    </location>
</feature>
<feature type="transmembrane region" description="Helical" evidence="1">
    <location>
        <begin position="37"/>
        <end position="55"/>
    </location>
</feature>
<sequence length="548" mass="55553">MERTAADSATGTDAGGGALAGTGVLLRFALRRDRVRLPVWIGALTAGTLASLSSFEQTYSTDADRTAIAKTLGSPAGLAMSGPGHYLDDYGLGAMMGHQMLGFVAVLVGLMTVLTVARHTRTEEETGRAELVRAAVVGRHAHLTAALVTATLASLALGGLLAAGLGASGAEGVGWHGSLLYGAAHAAVGIAFAGVAAVTVQVTQHSRGASGMALAAIGAAYALRAAGDVGGGALSWLSPIGWAQRTYVFVDDRWWPLLLCLLLAAGAAAVGYVLSTRRDLGAGLRAARTGRGSASGLLTRPVGFALRQQRGLLYGFAAGLFVLGAMYGSILGQAEDMIEDLAELREVVRQVGDASLAESFAATVMIVVAVIASVHGVMAALRPRAEETAGRAEPLLATGLSRARWVGSHVAVATAGGVVVLLAAGLGFGLLGAASTGDAGVVPDLLGAALAYAPALWVTAGVGVALFGWAPRATAAVWIVPVYAFVVGYLGPILEIPDWLAELSPFGHVPRVPAEGMDWGAAAGLTAVAAALVAFGIAGFRRRDLETK</sequence>
<proteinExistence type="predicted"/>
<protein>
    <submittedName>
        <fullName evidence="2">ABC transporter permease</fullName>
    </submittedName>
</protein>
<comment type="caution">
    <text evidence="2">The sequence shown here is derived from an EMBL/GenBank/DDBJ whole genome shotgun (WGS) entry which is preliminary data.</text>
</comment>
<evidence type="ECO:0000313" key="3">
    <source>
        <dbReference type="Proteomes" id="UP001183414"/>
    </source>
</evidence>
<keyword evidence="1" id="KW-0472">Membrane</keyword>